<accession>A0A061AKB1</accession>
<dbReference type="VEuPathDB" id="FungiDB:BON22_0295"/>
<protein>
    <submittedName>
        <fullName evidence="3">CYFA0S01e12486g1_1</fullName>
    </submittedName>
</protein>
<dbReference type="PhylomeDB" id="A0A061AKB1"/>
<name>A0A061AKB1_CYBFA</name>
<sequence length="289" mass="31911">MASKLRAALIQLKTSPIKHENFTCVASLLRQTVAQNDKLDLVVLPECFNSPYSVQLFRKHCEASPSGETTQFLSDIAKEHKITLVGGSFPESDDGVIYNTSLVFNSSGEIIAKHRKTHLFDVDIPGKISFQESRVLGAGSSNTVFTLPGQNRNVGLGICYDLRFPEVAHVATRAPHNAFMMVYPGAFNTTTGPLHWEPLARARAIDNQCYVLMCSPARDLEAKYKAYGHSLVVDPMGKVLMEANKDEQVLVCEIDPGMVDTVRQNIPTGHQRRFDLYGDVSKDAVVTDI</sequence>
<proteinExistence type="predicted"/>
<feature type="domain" description="CN hydrolase" evidence="2">
    <location>
        <begin position="5"/>
        <end position="256"/>
    </location>
</feature>
<keyword evidence="1" id="KW-0378">Hydrolase</keyword>
<dbReference type="GO" id="GO:0006107">
    <property type="term" value="P:oxaloacetate metabolic process"/>
    <property type="evidence" value="ECO:0007669"/>
    <property type="project" value="TreeGrafter"/>
</dbReference>
<dbReference type="PANTHER" id="PTHR23088:SF30">
    <property type="entry name" value="OMEGA-AMIDASE NIT2"/>
    <property type="match status" value="1"/>
</dbReference>
<dbReference type="GO" id="GO:0050152">
    <property type="term" value="F:omega-amidase activity"/>
    <property type="evidence" value="ECO:0007669"/>
    <property type="project" value="TreeGrafter"/>
</dbReference>
<dbReference type="Pfam" id="PF00795">
    <property type="entry name" value="CN_hydrolase"/>
    <property type="match status" value="1"/>
</dbReference>
<dbReference type="Gene3D" id="3.60.110.10">
    <property type="entry name" value="Carbon-nitrogen hydrolase"/>
    <property type="match status" value="1"/>
</dbReference>
<gene>
    <name evidence="3" type="ORF">CYFA0S_01e12486g</name>
</gene>
<organism evidence="3">
    <name type="scientific">Cyberlindnera fabianii</name>
    <name type="common">Yeast</name>
    <name type="synonym">Hansenula fabianii</name>
    <dbReference type="NCBI Taxonomy" id="36022"/>
    <lineage>
        <taxon>Eukaryota</taxon>
        <taxon>Fungi</taxon>
        <taxon>Dikarya</taxon>
        <taxon>Ascomycota</taxon>
        <taxon>Saccharomycotina</taxon>
        <taxon>Saccharomycetes</taxon>
        <taxon>Phaffomycetales</taxon>
        <taxon>Phaffomycetaceae</taxon>
        <taxon>Cyberlindnera</taxon>
    </lineage>
</organism>
<reference evidence="3" key="1">
    <citation type="journal article" date="2014" name="Genome Announc.">
        <title>Genome sequence of the yeast Cyberlindnera fabianii (Hansenula fabianii).</title>
        <authorList>
            <person name="Freel K.C."/>
            <person name="Sarilar V."/>
            <person name="Neuveglise C."/>
            <person name="Devillers H."/>
            <person name="Friedrich A."/>
            <person name="Schacherer J."/>
        </authorList>
    </citation>
    <scope>NUCLEOTIDE SEQUENCE</scope>
    <source>
        <strain evidence="3">YJS4271</strain>
    </source>
</reference>
<evidence type="ECO:0000259" key="2">
    <source>
        <dbReference type="PROSITE" id="PS50263"/>
    </source>
</evidence>
<dbReference type="PROSITE" id="PS50263">
    <property type="entry name" value="CN_HYDROLASE"/>
    <property type="match status" value="1"/>
</dbReference>
<dbReference type="CDD" id="cd07572">
    <property type="entry name" value="nit"/>
    <property type="match status" value="1"/>
</dbReference>
<dbReference type="PANTHER" id="PTHR23088">
    <property type="entry name" value="NITRILASE-RELATED"/>
    <property type="match status" value="1"/>
</dbReference>
<dbReference type="InterPro" id="IPR045254">
    <property type="entry name" value="Nit1/2_C-N_Hydrolase"/>
</dbReference>
<dbReference type="AlphaFoldDB" id="A0A061AKB1"/>
<dbReference type="GO" id="GO:0006528">
    <property type="term" value="P:asparagine metabolic process"/>
    <property type="evidence" value="ECO:0007669"/>
    <property type="project" value="TreeGrafter"/>
</dbReference>
<dbReference type="OrthoDB" id="10250282at2759"/>
<evidence type="ECO:0000256" key="1">
    <source>
        <dbReference type="ARBA" id="ARBA00022801"/>
    </source>
</evidence>
<dbReference type="SUPFAM" id="SSF56317">
    <property type="entry name" value="Carbon-nitrogen hydrolase"/>
    <property type="match status" value="1"/>
</dbReference>
<evidence type="ECO:0000313" key="3">
    <source>
        <dbReference type="EMBL" id="CDR37575.1"/>
    </source>
</evidence>
<dbReference type="GO" id="GO:0005739">
    <property type="term" value="C:mitochondrion"/>
    <property type="evidence" value="ECO:0007669"/>
    <property type="project" value="TreeGrafter"/>
</dbReference>
<dbReference type="GO" id="GO:0006541">
    <property type="term" value="P:glutamine metabolic process"/>
    <property type="evidence" value="ECO:0007669"/>
    <property type="project" value="TreeGrafter"/>
</dbReference>
<dbReference type="InterPro" id="IPR003010">
    <property type="entry name" value="C-N_Hydrolase"/>
</dbReference>
<dbReference type="InterPro" id="IPR036526">
    <property type="entry name" value="C-N_Hydrolase_sf"/>
</dbReference>
<dbReference type="EMBL" id="LK052886">
    <property type="protein sequence ID" value="CDR37575.1"/>
    <property type="molecule type" value="Genomic_DNA"/>
</dbReference>